<keyword evidence="2" id="KW-0805">Transcription regulation</keyword>
<evidence type="ECO:0000256" key="4">
    <source>
        <dbReference type="ARBA" id="ARBA00023163"/>
    </source>
</evidence>
<evidence type="ECO:0000256" key="1">
    <source>
        <dbReference type="ARBA" id="ARBA00010466"/>
    </source>
</evidence>
<dbReference type="STRING" id="1461582.BN1048_00661"/>
<dbReference type="Pfam" id="PF04198">
    <property type="entry name" value="Sugar-bind"/>
    <property type="match status" value="1"/>
</dbReference>
<dbReference type="InterPro" id="IPR048715">
    <property type="entry name" value="CggR_N"/>
</dbReference>
<evidence type="ECO:0000256" key="3">
    <source>
        <dbReference type="ARBA" id="ARBA00023125"/>
    </source>
</evidence>
<gene>
    <name evidence="7" type="primary">cggR</name>
    <name evidence="7" type="ORF">BN1048_00661</name>
</gene>
<dbReference type="PANTHER" id="PTHR34294">
    <property type="entry name" value="TRANSCRIPTIONAL REGULATOR-RELATED"/>
    <property type="match status" value="1"/>
</dbReference>
<dbReference type="InterPro" id="IPR036388">
    <property type="entry name" value="WH-like_DNA-bd_sf"/>
</dbReference>
<feature type="domain" description="CggR N-terminal DNA binding" evidence="6">
    <location>
        <begin position="20"/>
        <end position="88"/>
    </location>
</feature>
<dbReference type="Gene3D" id="1.10.10.10">
    <property type="entry name" value="Winged helix-like DNA-binding domain superfamily/Winged helix DNA-binding domain"/>
    <property type="match status" value="1"/>
</dbReference>
<feature type="domain" description="Sugar-binding" evidence="5">
    <location>
        <begin position="95"/>
        <end position="337"/>
    </location>
</feature>
<evidence type="ECO:0000313" key="8">
    <source>
        <dbReference type="Proteomes" id="UP000044136"/>
    </source>
</evidence>
<name>A0A078M0L2_9STAP</name>
<protein>
    <submittedName>
        <fullName evidence="7">Central glycolytic genes regulator</fullName>
    </submittedName>
</protein>
<evidence type="ECO:0000259" key="5">
    <source>
        <dbReference type="Pfam" id="PF04198"/>
    </source>
</evidence>
<dbReference type="eggNOG" id="COG2390">
    <property type="taxonomic scope" value="Bacteria"/>
</dbReference>
<dbReference type="RefSeq" id="WP_035808422.1">
    <property type="nucleotide sequence ID" value="NZ_CCSE01000001.1"/>
</dbReference>
<dbReference type="Gene3D" id="3.40.50.1360">
    <property type="match status" value="1"/>
</dbReference>
<keyword evidence="8" id="KW-1185">Reference proteome</keyword>
<dbReference type="AlphaFoldDB" id="A0A078M0L2"/>
<dbReference type="SUPFAM" id="SSF46785">
    <property type="entry name" value="Winged helix' DNA-binding domain"/>
    <property type="match status" value="1"/>
</dbReference>
<dbReference type="GO" id="GO:0003677">
    <property type="term" value="F:DNA binding"/>
    <property type="evidence" value="ECO:0007669"/>
    <property type="project" value="UniProtKB-KW"/>
</dbReference>
<dbReference type="Proteomes" id="UP000044136">
    <property type="component" value="Unassembled WGS sequence"/>
</dbReference>
<dbReference type="InterPro" id="IPR007324">
    <property type="entry name" value="Sugar-bd_dom_put"/>
</dbReference>
<evidence type="ECO:0000259" key="6">
    <source>
        <dbReference type="Pfam" id="PF21715"/>
    </source>
</evidence>
<reference evidence="7 8" key="1">
    <citation type="submission" date="2014-07" db="EMBL/GenBank/DDBJ databases">
        <authorList>
            <person name="Urmite Genomes Urmite Genomes"/>
        </authorList>
    </citation>
    <scope>NUCLEOTIDE SEQUENCE [LARGE SCALE GENOMIC DNA]</scope>
    <source>
        <strain evidence="7 8">13MG44_air</strain>
    </source>
</reference>
<comment type="similarity">
    <text evidence="1">Belongs to the SorC transcriptional regulatory family.</text>
</comment>
<organism evidence="7 8">
    <name type="scientific">Jeotgalicoccus saudimassiliensis</name>
    <dbReference type="NCBI Taxonomy" id="1461582"/>
    <lineage>
        <taxon>Bacteria</taxon>
        <taxon>Bacillati</taxon>
        <taxon>Bacillota</taxon>
        <taxon>Bacilli</taxon>
        <taxon>Bacillales</taxon>
        <taxon>Staphylococcaceae</taxon>
        <taxon>Jeotgalicoccus</taxon>
    </lineage>
</organism>
<dbReference type="Pfam" id="PF21715">
    <property type="entry name" value="CggR_N"/>
    <property type="match status" value="1"/>
</dbReference>
<keyword evidence="3" id="KW-0238">DNA-binding</keyword>
<dbReference type="HOGENOM" id="CLU_054506_2_0_9"/>
<dbReference type="InterPro" id="IPR051054">
    <property type="entry name" value="SorC_transcr_regulators"/>
</dbReference>
<dbReference type="OrthoDB" id="9793820at2"/>
<sequence>MWQSLIETQKSLVPDMLSHMLKRINILTCIRNEEPIGRRSLAKELGMTERVLRSEVDNLLELNLIKVESKGISISAAGRQTLTDVEPFLTLIESRDDLAAQLTEKYSLKDIYVVRGDADHNVLVKEELARLMAEKLTSNLTDGMVVSVAGGSTMALVSKFLKPGFQDLLFIPARGGLGEDAALQANSIVSRLAAAANGEHRMLYAPDSISKASLELLKEEPMVREIIELNNRSSIVIHGIGDALQMAERRNVSGEVISKLQNRNAVGEGFGFYFDADGNIVHKVDTIGLQLEDLKDKDAIFAVAGGSGKKEAVKAYLKLAPQNTILFIDEVLAEYLLG</sequence>
<dbReference type="PANTHER" id="PTHR34294:SF5">
    <property type="entry name" value="CENTRAL GLYCOLYTIC GENES REGULATOR"/>
    <property type="match status" value="1"/>
</dbReference>
<evidence type="ECO:0000256" key="2">
    <source>
        <dbReference type="ARBA" id="ARBA00023015"/>
    </source>
</evidence>
<accession>A0A078M0L2</accession>
<dbReference type="SUPFAM" id="SSF100950">
    <property type="entry name" value="NagB/RpiA/CoA transferase-like"/>
    <property type="match status" value="1"/>
</dbReference>
<dbReference type="InterPro" id="IPR037171">
    <property type="entry name" value="NagB/RpiA_transferase-like"/>
</dbReference>
<dbReference type="InterPro" id="IPR036390">
    <property type="entry name" value="WH_DNA-bd_sf"/>
</dbReference>
<evidence type="ECO:0000313" key="7">
    <source>
        <dbReference type="EMBL" id="CDZ99799.1"/>
    </source>
</evidence>
<proteinExistence type="inferred from homology"/>
<dbReference type="EMBL" id="CCSE01000001">
    <property type="protein sequence ID" value="CDZ99799.1"/>
    <property type="molecule type" value="Genomic_DNA"/>
</dbReference>
<keyword evidence="4" id="KW-0804">Transcription</keyword>
<dbReference type="GO" id="GO:0030246">
    <property type="term" value="F:carbohydrate binding"/>
    <property type="evidence" value="ECO:0007669"/>
    <property type="project" value="InterPro"/>
</dbReference>